<reference evidence="7" key="1">
    <citation type="journal article" date="2015" name="Nature">
        <title>Complex archaea that bridge the gap between prokaryotes and eukaryotes.</title>
        <authorList>
            <person name="Spang A."/>
            <person name="Saw J.H."/>
            <person name="Jorgensen S.L."/>
            <person name="Zaremba-Niedzwiedzka K."/>
            <person name="Martijn J."/>
            <person name="Lind A.E."/>
            <person name="van Eijk R."/>
            <person name="Schleper C."/>
            <person name="Guy L."/>
            <person name="Ettema T.J."/>
        </authorList>
    </citation>
    <scope>NUCLEOTIDE SEQUENCE</scope>
</reference>
<dbReference type="AlphaFoldDB" id="A0A0F8ZM71"/>
<evidence type="ECO:0000256" key="2">
    <source>
        <dbReference type="ARBA" id="ARBA00022692"/>
    </source>
</evidence>
<feature type="transmembrane region" description="Helical" evidence="5">
    <location>
        <begin position="89"/>
        <end position="108"/>
    </location>
</feature>
<dbReference type="Pfam" id="PF01694">
    <property type="entry name" value="Rhomboid"/>
    <property type="match status" value="1"/>
</dbReference>
<accession>A0A0F8ZM71</accession>
<feature type="transmembrane region" description="Helical" evidence="5">
    <location>
        <begin position="139"/>
        <end position="157"/>
    </location>
</feature>
<name>A0A0F8ZM71_9ZZZZ</name>
<evidence type="ECO:0000256" key="3">
    <source>
        <dbReference type="ARBA" id="ARBA00022989"/>
    </source>
</evidence>
<dbReference type="Gene3D" id="1.20.1540.10">
    <property type="entry name" value="Rhomboid-like"/>
    <property type="match status" value="1"/>
</dbReference>
<evidence type="ECO:0000313" key="7">
    <source>
        <dbReference type="EMBL" id="KKK94933.1"/>
    </source>
</evidence>
<dbReference type="InterPro" id="IPR035952">
    <property type="entry name" value="Rhomboid-like_sf"/>
</dbReference>
<keyword evidence="3 5" id="KW-1133">Transmembrane helix</keyword>
<feature type="domain" description="Peptidase S54 rhomboid" evidence="6">
    <location>
        <begin position="31"/>
        <end position="155"/>
    </location>
</feature>
<dbReference type="GO" id="GO:0016020">
    <property type="term" value="C:membrane"/>
    <property type="evidence" value="ECO:0007669"/>
    <property type="project" value="UniProtKB-SubCell"/>
</dbReference>
<evidence type="ECO:0000256" key="1">
    <source>
        <dbReference type="ARBA" id="ARBA00004141"/>
    </source>
</evidence>
<dbReference type="EMBL" id="LAZR01047132">
    <property type="protein sequence ID" value="KKK94933.1"/>
    <property type="molecule type" value="Genomic_DNA"/>
</dbReference>
<protein>
    <recommendedName>
        <fullName evidence="6">Peptidase S54 rhomboid domain-containing protein</fullName>
    </recommendedName>
</protein>
<feature type="transmembrane region" description="Helical" evidence="5">
    <location>
        <begin position="63"/>
        <end position="83"/>
    </location>
</feature>
<proteinExistence type="predicted"/>
<keyword evidence="2 5" id="KW-0812">Transmembrane</keyword>
<sequence length="160" mass="17671">AVEAVNFLIGHELIRWGILPRTVKGLVGIPLSPFIHTGIMHLIFNTGPILILGGLICWRGKWIFLEVTFFIILVGGLGLWIIGRSSYHVGASGLIFGYFGYLVSRGIFKKSISSLIVCLITVFAYGGLIWGLLPTYYWISWEGHLCGFVAGIVAARFERS</sequence>
<dbReference type="SUPFAM" id="SSF144091">
    <property type="entry name" value="Rhomboid-like"/>
    <property type="match status" value="1"/>
</dbReference>
<comment type="subcellular location">
    <subcellularLocation>
        <location evidence="1">Membrane</location>
        <topology evidence="1">Multi-pass membrane protein</topology>
    </subcellularLocation>
</comment>
<keyword evidence="4 5" id="KW-0472">Membrane</keyword>
<organism evidence="7">
    <name type="scientific">marine sediment metagenome</name>
    <dbReference type="NCBI Taxonomy" id="412755"/>
    <lineage>
        <taxon>unclassified sequences</taxon>
        <taxon>metagenomes</taxon>
        <taxon>ecological metagenomes</taxon>
    </lineage>
</organism>
<feature type="transmembrane region" description="Helical" evidence="5">
    <location>
        <begin position="34"/>
        <end position="56"/>
    </location>
</feature>
<comment type="caution">
    <text evidence="7">The sequence shown here is derived from an EMBL/GenBank/DDBJ whole genome shotgun (WGS) entry which is preliminary data.</text>
</comment>
<evidence type="ECO:0000256" key="4">
    <source>
        <dbReference type="ARBA" id="ARBA00023136"/>
    </source>
</evidence>
<feature type="transmembrane region" description="Helical" evidence="5">
    <location>
        <begin position="115"/>
        <end position="133"/>
    </location>
</feature>
<gene>
    <name evidence="7" type="ORF">LCGC14_2677860</name>
</gene>
<evidence type="ECO:0000259" key="6">
    <source>
        <dbReference type="Pfam" id="PF01694"/>
    </source>
</evidence>
<dbReference type="InterPro" id="IPR022764">
    <property type="entry name" value="Peptidase_S54_rhomboid_dom"/>
</dbReference>
<dbReference type="GO" id="GO:0004252">
    <property type="term" value="F:serine-type endopeptidase activity"/>
    <property type="evidence" value="ECO:0007669"/>
    <property type="project" value="InterPro"/>
</dbReference>
<evidence type="ECO:0000256" key="5">
    <source>
        <dbReference type="SAM" id="Phobius"/>
    </source>
</evidence>
<feature type="non-terminal residue" evidence="7">
    <location>
        <position position="1"/>
    </location>
</feature>